<dbReference type="PROSITE" id="PS01031">
    <property type="entry name" value="SHSP"/>
    <property type="match status" value="1"/>
</dbReference>
<proteinExistence type="inferred from homology"/>
<dbReference type="SUPFAM" id="SSF49764">
    <property type="entry name" value="HSP20-like chaperones"/>
    <property type="match status" value="1"/>
</dbReference>
<evidence type="ECO:0000313" key="6">
    <source>
        <dbReference type="Proteomes" id="UP000798488"/>
    </source>
</evidence>
<protein>
    <submittedName>
        <fullName evidence="5">Acid shock protein</fullName>
    </submittedName>
</protein>
<dbReference type="Pfam" id="PF00011">
    <property type="entry name" value="HSP20"/>
    <property type="match status" value="1"/>
</dbReference>
<evidence type="ECO:0000313" key="5">
    <source>
        <dbReference type="EMBL" id="KAF1085643.1"/>
    </source>
</evidence>
<dbReference type="InterPro" id="IPR007052">
    <property type="entry name" value="CS_dom"/>
</dbReference>
<evidence type="ECO:0000259" key="3">
    <source>
        <dbReference type="PROSITE" id="PS01031"/>
    </source>
</evidence>
<name>A0A9D2WQS1_9FIRM</name>
<dbReference type="PANTHER" id="PTHR11527">
    <property type="entry name" value="HEAT-SHOCK PROTEIN 20 FAMILY MEMBER"/>
    <property type="match status" value="1"/>
</dbReference>
<dbReference type="InterPro" id="IPR031107">
    <property type="entry name" value="Small_HSP"/>
</dbReference>
<dbReference type="CDD" id="cd06464">
    <property type="entry name" value="ACD_sHsps-like"/>
    <property type="match status" value="1"/>
</dbReference>
<comment type="similarity">
    <text evidence="1 2">Belongs to the small heat shock protein (HSP20) family.</text>
</comment>
<dbReference type="EMBL" id="LSRS01000003">
    <property type="protein sequence ID" value="KAF1085643.1"/>
    <property type="molecule type" value="Genomic_DNA"/>
</dbReference>
<gene>
    <name evidence="5" type="ORF">SPSYN_01786</name>
</gene>
<comment type="caution">
    <text evidence="5">The sequence shown here is derived from an EMBL/GenBank/DDBJ whole genome shotgun (WGS) entry which is preliminary data.</text>
</comment>
<dbReference type="OrthoDB" id="9811615at2"/>
<accession>A0A9D2WQS1</accession>
<dbReference type="Proteomes" id="UP000798488">
    <property type="component" value="Unassembled WGS sequence"/>
</dbReference>
<dbReference type="PROSITE" id="PS51203">
    <property type="entry name" value="CS"/>
    <property type="match status" value="1"/>
</dbReference>
<evidence type="ECO:0000256" key="2">
    <source>
        <dbReference type="RuleBase" id="RU003616"/>
    </source>
</evidence>
<evidence type="ECO:0000256" key="1">
    <source>
        <dbReference type="PROSITE-ProRule" id="PRU00285"/>
    </source>
</evidence>
<sequence length="145" mass="16949">MALVPYNPFNSMDIMRREMERFFEPIYGDMRHHLDIGPRVDVYENENEVVALCEIPGVEKKEDIHIDIDGNTLSISGVINRTNEVKDENRYHRTERFYGRFQRSVSLPASVRPEGARASYRNGVLEVHMTKDTHGRNRSIDVEFH</sequence>
<dbReference type="RefSeq" id="WP_161822082.1">
    <property type="nucleotide sequence ID" value="NZ_LSRS01000003.1"/>
</dbReference>
<reference evidence="5" key="1">
    <citation type="submission" date="2016-02" db="EMBL/GenBank/DDBJ databases">
        <title>Draft Genome Sequence of Sporotomaculum syntrophicum Strain FB, a Syntrophic Benzoate Degrader.</title>
        <authorList>
            <person name="Nobu M.K."/>
            <person name="Narihiro T."/>
            <person name="Qiu Y.-L."/>
            <person name="Ohashi A."/>
            <person name="Liu W.-T."/>
            <person name="Yuji S."/>
        </authorList>
    </citation>
    <scope>NUCLEOTIDE SEQUENCE</scope>
    <source>
        <strain evidence="5">FB</strain>
    </source>
</reference>
<dbReference type="Gene3D" id="2.60.40.790">
    <property type="match status" value="1"/>
</dbReference>
<dbReference type="InterPro" id="IPR008978">
    <property type="entry name" value="HSP20-like_chaperone"/>
</dbReference>
<dbReference type="InterPro" id="IPR002068">
    <property type="entry name" value="A-crystallin/Hsp20_dom"/>
</dbReference>
<feature type="domain" description="CS" evidence="4">
    <location>
        <begin position="35"/>
        <end position="143"/>
    </location>
</feature>
<evidence type="ECO:0000259" key="4">
    <source>
        <dbReference type="PROSITE" id="PS51203"/>
    </source>
</evidence>
<dbReference type="AlphaFoldDB" id="A0A9D2WQS1"/>
<feature type="domain" description="SHSP" evidence="3">
    <location>
        <begin position="31"/>
        <end position="145"/>
    </location>
</feature>
<organism evidence="5 6">
    <name type="scientific">Sporotomaculum syntrophicum</name>
    <dbReference type="NCBI Taxonomy" id="182264"/>
    <lineage>
        <taxon>Bacteria</taxon>
        <taxon>Bacillati</taxon>
        <taxon>Bacillota</taxon>
        <taxon>Clostridia</taxon>
        <taxon>Eubacteriales</taxon>
        <taxon>Desulfallaceae</taxon>
        <taxon>Sporotomaculum</taxon>
    </lineage>
</organism>
<keyword evidence="6" id="KW-1185">Reference proteome</keyword>